<evidence type="ECO:0000313" key="1">
    <source>
        <dbReference type="EMBL" id="HIX37947.1"/>
    </source>
</evidence>
<feature type="non-terminal residue" evidence="1">
    <location>
        <position position="71"/>
    </location>
</feature>
<accession>A0A9D1VMH1</accession>
<protein>
    <submittedName>
        <fullName evidence="1">GNAT family N-acetyltransferase</fullName>
    </submittedName>
</protein>
<reference evidence="1" key="1">
    <citation type="journal article" date="2021" name="PeerJ">
        <title>Extensive microbial diversity within the chicken gut microbiome revealed by metagenomics and culture.</title>
        <authorList>
            <person name="Gilroy R."/>
            <person name="Ravi A."/>
            <person name="Getino M."/>
            <person name="Pursley I."/>
            <person name="Horton D.L."/>
            <person name="Alikhan N.F."/>
            <person name="Baker D."/>
            <person name="Gharbi K."/>
            <person name="Hall N."/>
            <person name="Watson M."/>
            <person name="Adriaenssens E.M."/>
            <person name="Foster-Nyarko E."/>
            <person name="Jarju S."/>
            <person name="Secka A."/>
            <person name="Antonio M."/>
            <person name="Oren A."/>
            <person name="Chaudhuri R.R."/>
            <person name="La Ragione R."/>
            <person name="Hildebrand F."/>
            <person name="Pallen M.J."/>
        </authorList>
    </citation>
    <scope>NUCLEOTIDE SEQUENCE</scope>
    <source>
        <strain evidence="1">ChiHjej12B11-1927</strain>
    </source>
</reference>
<comment type="caution">
    <text evidence="1">The sequence shown here is derived from an EMBL/GenBank/DDBJ whole genome shotgun (WGS) entry which is preliminary data.</text>
</comment>
<proteinExistence type="predicted"/>
<dbReference type="AlphaFoldDB" id="A0A9D1VMH1"/>
<name>A0A9D1VMH1_9FIRM</name>
<evidence type="ECO:0000313" key="2">
    <source>
        <dbReference type="Proteomes" id="UP000824230"/>
    </source>
</evidence>
<dbReference type="Proteomes" id="UP000824230">
    <property type="component" value="Unassembled WGS sequence"/>
</dbReference>
<organism evidence="1 2">
    <name type="scientific">Candidatus Blautia pullistercoris</name>
    <dbReference type="NCBI Taxonomy" id="2838499"/>
    <lineage>
        <taxon>Bacteria</taxon>
        <taxon>Bacillati</taxon>
        <taxon>Bacillota</taxon>
        <taxon>Clostridia</taxon>
        <taxon>Lachnospirales</taxon>
        <taxon>Lachnospiraceae</taxon>
        <taxon>Blautia</taxon>
    </lineage>
</organism>
<gene>
    <name evidence="1" type="ORF">H9738_08780</name>
</gene>
<dbReference type="EMBL" id="DXFG01000178">
    <property type="protein sequence ID" value="HIX37947.1"/>
    <property type="molecule type" value="Genomic_DNA"/>
</dbReference>
<sequence>MTNQEVLEIAMEQSAADLNCRAEDFLKNEPVVVRGGIGPGAKSYYQEPVSANLVSYGNNIVASVKEEYRGI</sequence>
<reference evidence="1" key="2">
    <citation type="submission" date="2021-04" db="EMBL/GenBank/DDBJ databases">
        <authorList>
            <person name="Gilroy R."/>
        </authorList>
    </citation>
    <scope>NUCLEOTIDE SEQUENCE</scope>
    <source>
        <strain evidence="1">ChiHjej12B11-1927</strain>
    </source>
</reference>